<feature type="transmembrane region" description="Helical" evidence="5">
    <location>
        <begin position="207"/>
        <end position="224"/>
    </location>
</feature>
<dbReference type="Gene3D" id="3.40.50.150">
    <property type="entry name" value="Vaccinia Virus protein VP39"/>
    <property type="match status" value="1"/>
</dbReference>
<keyword evidence="5" id="KW-0472">Membrane</keyword>
<dbReference type="STRING" id="1285242.A6A04_00790"/>
<dbReference type="PANTHER" id="PTHR43317">
    <property type="entry name" value="THERMOSPERMINE SYNTHASE ACAULIS5"/>
    <property type="match status" value="1"/>
</dbReference>
<evidence type="ECO:0000313" key="8">
    <source>
        <dbReference type="Proteomes" id="UP000078428"/>
    </source>
</evidence>
<dbReference type="PROSITE" id="PS51006">
    <property type="entry name" value="PABS_2"/>
    <property type="match status" value="1"/>
</dbReference>
<feature type="transmembrane region" description="Helical" evidence="5">
    <location>
        <begin position="33"/>
        <end position="55"/>
    </location>
</feature>
<gene>
    <name evidence="7" type="ORF">A6A04_00790</name>
</gene>
<evidence type="ECO:0000259" key="6">
    <source>
        <dbReference type="PROSITE" id="PS51006"/>
    </source>
</evidence>
<dbReference type="Pfam" id="PF01564">
    <property type="entry name" value="Spermine_synth"/>
    <property type="match status" value="1"/>
</dbReference>
<reference evidence="7 8" key="1">
    <citation type="submission" date="2016-04" db="EMBL/GenBank/DDBJ databases">
        <title>Draft genome sequence of freshwater magnetotactic bacteria Magnetospirillum marisnigri SP-1 and Magnetospirillum moscoviense BB-1.</title>
        <authorList>
            <person name="Koziaeva V."/>
            <person name="Dziuba M.V."/>
            <person name="Ivanov T.M."/>
            <person name="Kuznetsov B."/>
            <person name="Grouzdev D.S."/>
        </authorList>
    </citation>
    <scope>NUCLEOTIDE SEQUENCE [LARGE SCALE GENOMIC DNA]</scope>
    <source>
        <strain evidence="7 8">SP-1</strain>
    </source>
</reference>
<dbReference type="AlphaFoldDB" id="A0A178MSM9"/>
<dbReference type="OrthoDB" id="9761985at2"/>
<evidence type="ECO:0000256" key="2">
    <source>
        <dbReference type="ARBA" id="ARBA00022679"/>
    </source>
</evidence>
<dbReference type="GO" id="GO:0016740">
    <property type="term" value="F:transferase activity"/>
    <property type="evidence" value="ECO:0007669"/>
    <property type="project" value="UniProtKB-UniRule"/>
</dbReference>
<keyword evidence="5" id="KW-1133">Transmembrane helix</keyword>
<dbReference type="PANTHER" id="PTHR43317:SF1">
    <property type="entry name" value="THERMOSPERMINE SYNTHASE ACAULIS5"/>
    <property type="match status" value="1"/>
</dbReference>
<organism evidence="7 8">
    <name type="scientific">Paramagnetospirillum marisnigri</name>
    <dbReference type="NCBI Taxonomy" id="1285242"/>
    <lineage>
        <taxon>Bacteria</taxon>
        <taxon>Pseudomonadati</taxon>
        <taxon>Pseudomonadota</taxon>
        <taxon>Alphaproteobacteria</taxon>
        <taxon>Rhodospirillales</taxon>
        <taxon>Magnetospirillaceae</taxon>
        <taxon>Paramagnetospirillum</taxon>
    </lineage>
</organism>
<evidence type="ECO:0000256" key="3">
    <source>
        <dbReference type="ARBA" id="ARBA00023115"/>
    </source>
</evidence>
<name>A0A178MSM9_9PROT</name>
<dbReference type="InterPro" id="IPR030374">
    <property type="entry name" value="PABS"/>
</dbReference>
<dbReference type="GO" id="GO:0006596">
    <property type="term" value="P:polyamine biosynthetic process"/>
    <property type="evidence" value="ECO:0007669"/>
    <property type="project" value="UniProtKB-UniRule"/>
</dbReference>
<keyword evidence="3 4" id="KW-0620">Polyamine biosynthesis</keyword>
<keyword evidence="2 4" id="KW-0808">Transferase</keyword>
<evidence type="ECO:0000256" key="4">
    <source>
        <dbReference type="PROSITE-ProRule" id="PRU00354"/>
    </source>
</evidence>
<feature type="transmembrane region" description="Helical" evidence="5">
    <location>
        <begin position="148"/>
        <end position="172"/>
    </location>
</feature>
<dbReference type="Proteomes" id="UP000078428">
    <property type="component" value="Unassembled WGS sequence"/>
</dbReference>
<accession>A0A178MSM9</accession>
<feature type="domain" description="PABS" evidence="6">
    <location>
        <begin position="328"/>
        <end position="458"/>
    </location>
</feature>
<comment type="caution">
    <text evidence="7">The sequence shown here is derived from an EMBL/GenBank/DDBJ whole genome shotgun (WGS) entry which is preliminary data.</text>
</comment>
<evidence type="ECO:0000256" key="1">
    <source>
        <dbReference type="ARBA" id="ARBA00007867"/>
    </source>
</evidence>
<evidence type="ECO:0000313" key="7">
    <source>
        <dbReference type="EMBL" id="OAN52262.1"/>
    </source>
</evidence>
<dbReference type="RefSeq" id="WP_156612500.1">
    <property type="nucleotide sequence ID" value="NZ_LWQT01000044.1"/>
</dbReference>
<sequence>MTTERVFIFLTGAAVLALELISSRALNPFFGVALYIWTGVLSTTLVFLSVGYYLGGRLARDLDSKTLTASFHALIAASGLALAVSVHIYPVVLGPLARFSLVLGSFAACAVILCVPLIALSALNPLLVALERRNGPGSGESDDAGAGIIFFISTLGSVAGVSLAAFVLIAHWSNRESIALIALSLAVMAVAGALARRKHLARGPFTAVLVLALLGGMAAAAVLVEASRASVEVTDGQRRRWSILAERPTPFGTLKVARVTAPDGTTMTRLLNVGESMNGFLPGGESSYLFTYMIGAGTRPLVDSPRRALVLGFGAGVVPSYFASQGAQVDAVEINPEMERLARDHFGFRPRPDIRVVTADARTFVQGCRGEYDVVSIDLFFGDGIPEHLTTREFFADVRNCLAPQGVIAMNSLFVFENTTYYRHLVATMVSVFGAVALLEEPQGPGAAGTNYFIYARKDGGGFDAFAAPLARPSGTPAPIFESMVKTMKTARVIQPGSPFIAGIPVVRDETNPMAMVGIPLQTIYRVSIVTYTPDAILVD</sequence>
<feature type="transmembrane region" description="Helical" evidence="5">
    <location>
        <begin position="67"/>
        <end position="89"/>
    </location>
</feature>
<feature type="transmembrane region" description="Helical" evidence="5">
    <location>
        <begin position="178"/>
        <end position="195"/>
    </location>
</feature>
<protein>
    <recommendedName>
        <fullName evidence="6">PABS domain-containing protein</fullName>
    </recommendedName>
</protein>
<feature type="transmembrane region" description="Helical" evidence="5">
    <location>
        <begin position="101"/>
        <end position="127"/>
    </location>
</feature>
<feature type="active site" description="Proton acceptor" evidence="4">
    <location>
        <position position="378"/>
    </location>
</feature>
<proteinExistence type="inferred from homology"/>
<dbReference type="CDD" id="cd02440">
    <property type="entry name" value="AdoMet_MTases"/>
    <property type="match status" value="1"/>
</dbReference>
<dbReference type="InterPro" id="IPR029063">
    <property type="entry name" value="SAM-dependent_MTases_sf"/>
</dbReference>
<dbReference type="EMBL" id="LWQT01000044">
    <property type="protein sequence ID" value="OAN52262.1"/>
    <property type="molecule type" value="Genomic_DNA"/>
</dbReference>
<dbReference type="NCBIfam" id="NF037959">
    <property type="entry name" value="MFS_SpdSyn"/>
    <property type="match status" value="2"/>
</dbReference>
<comment type="similarity">
    <text evidence="1">Belongs to the spermidine/spermine synthase family.</text>
</comment>
<evidence type="ECO:0000256" key="5">
    <source>
        <dbReference type="SAM" id="Phobius"/>
    </source>
</evidence>
<dbReference type="SUPFAM" id="SSF53335">
    <property type="entry name" value="S-adenosyl-L-methionine-dependent methyltransferases"/>
    <property type="match status" value="1"/>
</dbReference>
<keyword evidence="5" id="KW-0812">Transmembrane</keyword>
<keyword evidence="8" id="KW-1185">Reference proteome</keyword>